<evidence type="ECO:0000256" key="1">
    <source>
        <dbReference type="SAM" id="Phobius"/>
    </source>
</evidence>
<gene>
    <name evidence="2" type="ORF">SADUNF_Sadunf16G0035900</name>
</gene>
<protein>
    <submittedName>
        <fullName evidence="2">Uncharacterized protein</fullName>
    </submittedName>
</protein>
<dbReference type="InterPro" id="IPR004158">
    <property type="entry name" value="DUF247_pln"/>
</dbReference>
<sequence>MSEAHLSEIRVDPLINKEEVLIQNNQPQELKMDETLGNNTSQNNERSLWLRSIMREVTEDKNSQPLWPKIPRVPRKLRSENEECYCPLVVSIGPYHYPGRDDRLREVETLKVPMARQFILDSGKDIELVYSELEKVIQTAREFYNEIDIACFDDEQFARMMFLDGCFILQFISCVTHNYENLEMSDRQVAGVKRDLLLLENQVPFPVLQSLMRLRYEKNEADHGMKLLNDFLFYQILNPRDQPLCTRRLLWSGMWIVSLLLIFFSLAFFFESAFLLVILTSTVIGLSLPDRILRLILTGKKRKASASGYDWHCQPAQQPAHVLELLHSLFICSHKSKVKSSPRRYGRCLSYLVTCYKKIIPAKPETVVSRESRGHYLYYSAKNLKKVGIHFVPSQTSGLMDVKFNSSFLEGTLEIPSLTIDVSTKPMLLNLVAYETSAALDQLSVTSYICFMDSLIDDADDVKELRSKGIIVNYHGSDQQVADLFNNMGSSLEPDTSVYNDVKREINKHCKSTLKKWVAEWQQTYFHSPWAFIAFAAAAVGLALTATQAIESSLPAITQVRGNSIISEDAKVSLPLWLSEILEEYKESENNRMEEANNPKVPEPNIPNVPDKLKEKKTKCYRPLAVSIGPYHYKDRVRKCKQLEKLKVRMMVKFVKDIGGKDLYVNVKEELQKARVCYHNSMTEKLSDEEFIKMMFIDGCFILQFMHCLNAESEKLEMSDRQIFHVKRDLLLLENQLPFAVLDSLRKQRYKNLSESNEIINNFLSLHIRSSGKPIKKWVRIALTALGLVMIPILFPLFLACFIISFCCVCMCYCLSYQGLLTLEEQEKNVSLDWSPPPGKTQPDHLLQILYYKSMYHYSKRNHKKTQPGSRGHGLYYSAKNHKKVGILFWPRWSAGAITDVKFQSSVLSGVVEVPPIIIDESTESLLLNLVAYESAVALDQLWISSNILFMDSLIDDAEDVEELRSDGIIINYLGAD</sequence>
<keyword evidence="1" id="KW-1133">Transmembrane helix</keyword>
<evidence type="ECO:0000313" key="3">
    <source>
        <dbReference type="Proteomes" id="UP000657918"/>
    </source>
</evidence>
<organism evidence="2 3">
    <name type="scientific">Salix dunnii</name>
    <dbReference type="NCBI Taxonomy" id="1413687"/>
    <lineage>
        <taxon>Eukaryota</taxon>
        <taxon>Viridiplantae</taxon>
        <taxon>Streptophyta</taxon>
        <taxon>Embryophyta</taxon>
        <taxon>Tracheophyta</taxon>
        <taxon>Spermatophyta</taxon>
        <taxon>Magnoliopsida</taxon>
        <taxon>eudicotyledons</taxon>
        <taxon>Gunneridae</taxon>
        <taxon>Pentapetalae</taxon>
        <taxon>rosids</taxon>
        <taxon>fabids</taxon>
        <taxon>Malpighiales</taxon>
        <taxon>Salicaceae</taxon>
        <taxon>Saliceae</taxon>
        <taxon>Salix</taxon>
    </lineage>
</organism>
<comment type="caution">
    <text evidence="2">The sequence shown here is derived from an EMBL/GenBank/DDBJ whole genome shotgun (WGS) entry which is preliminary data.</text>
</comment>
<feature type="transmembrane region" description="Helical" evidence="1">
    <location>
        <begin position="249"/>
        <end position="268"/>
    </location>
</feature>
<dbReference type="Proteomes" id="UP000657918">
    <property type="component" value="Chromosome 16"/>
</dbReference>
<evidence type="ECO:0000313" key="2">
    <source>
        <dbReference type="EMBL" id="KAF9664606.1"/>
    </source>
</evidence>
<dbReference type="AlphaFoldDB" id="A0A835J7U6"/>
<feature type="transmembrane region" description="Helical" evidence="1">
    <location>
        <begin position="778"/>
        <end position="806"/>
    </location>
</feature>
<dbReference type="Pfam" id="PF03140">
    <property type="entry name" value="DUF247"/>
    <property type="match status" value="2"/>
</dbReference>
<keyword evidence="1" id="KW-0472">Membrane</keyword>
<dbReference type="EMBL" id="JADGMS010000016">
    <property type="protein sequence ID" value="KAF9664606.1"/>
    <property type="molecule type" value="Genomic_DNA"/>
</dbReference>
<keyword evidence="1" id="KW-0812">Transmembrane</keyword>
<dbReference type="OrthoDB" id="1849062at2759"/>
<proteinExistence type="predicted"/>
<keyword evidence="3" id="KW-1185">Reference proteome</keyword>
<dbReference type="PANTHER" id="PTHR31170:SF25">
    <property type="entry name" value="BNAA09G04570D PROTEIN"/>
    <property type="match status" value="1"/>
</dbReference>
<accession>A0A835J7U6</accession>
<dbReference type="PANTHER" id="PTHR31170">
    <property type="entry name" value="BNAC04G53230D PROTEIN"/>
    <property type="match status" value="1"/>
</dbReference>
<name>A0A835J7U6_9ROSI</name>
<reference evidence="2 3" key="1">
    <citation type="submission" date="2020-10" db="EMBL/GenBank/DDBJ databases">
        <title>Plant Genome Project.</title>
        <authorList>
            <person name="Zhang R.-G."/>
        </authorList>
    </citation>
    <scope>NUCLEOTIDE SEQUENCE [LARGE SCALE GENOMIC DNA]</scope>
    <source>
        <strain evidence="2">FAFU-HL-1</strain>
        <tissue evidence="2">Leaf</tissue>
    </source>
</reference>